<dbReference type="EMBL" id="KZ820366">
    <property type="protein sequence ID" value="PWN47690.1"/>
    <property type="molecule type" value="Genomic_DNA"/>
</dbReference>
<evidence type="ECO:0000313" key="1">
    <source>
        <dbReference type="EMBL" id="PWN47690.1"/>
    </source>
</evidence>
<organism evidence="1 2">
    <name type="scientific">Violaceomyces palustris</name>
    <dbReference type="NCBI Taxonomy" id="1673888"/>
    <lineage>
        <taxon>Eukaryota</taxon>
        <taxon>Fungi</taxon>
        <taxon>Dikarya</taxon>
        <taxon>Basidiomycota</taxon>
        <taxon>Ustilaginomycotina</taxon>
        <taxon>Ustilaginomycetes</taxon>
        <taxon>Violaceomycetales</taxon>
        <taxon>Violaceomycetaceae</taxon>
        <taxon>Violaceomyces</taxon>
    </lineage>
</organism>
<reference evidence="1 2" key="1">
    <citation type="journal article" date="2018" name="Mol. Biol. Evol.">
        <title>Broad Genomic Sampling Reveals a Smut Pathogenic Ancestry of the Fungal Clade Ustilaginomycotina.</title>
        <authorList>
            <person name="Kijpornyongpan T."/>
            <person name="Mondo S.J."/>
            <person name="Barry K."/>
            <person name="Sandor L."/>
            <person name="Lee J."/>
            <person name="Lipzen A."/>
            <person name="Pangilinan J."/>
            <person name="LaButti K."/>
            <person name="Hainaut M."/>
            <person name="Henrissat B."/>
            <person name="Grigoriev I.V."/>
            <person name="Spatafora J.W."/>
            <person name="Aime M.C."/>
        </authorList>
    </citation>
    <scope>NUCLEOTIDE SEQUENCE [LARGE SCALE GENOMIC DNA]</scope>
    <source>
        <strain evidence="1 2">SA 807</strain>
    </source>
</reference>
<name>A0ACD0NPI3_9BASI</name>
<gene>
    <name evidence="1" type="ORF">IE53DRAFT_235880</name>
</gene>
<dbReference type="Proteomes" id="UP000245626">
    <property type="component" value="Unassembled WGS sequence"/>
</dbReference>
<accession>A0ACD0NPI3</accession>
<sequence length="215" mass="23681">MVAILRARANHPNHLLETTTHFPLPPPSSTTANAAQACSSLSIHPSHMITLSKSEVVDYRAIQRTFDGAYARTALGQLCYAVVILRLFQSQFFYIAYCLLAIGFVPVALYRYRLAVGNEDRAFSLKEQSNPSRNQQQQAESPTDVDPNVVLVVDPDQIVEEAIIDPRSLARVGAEEQRYITGRSFVTAGNVVAGATVFVGCLEVSLLILIMFIRV</sequence>
<keyword evidence="2" id="KW-1185">Reference proteome</keyword>
<proteinExistence type="predicted"/>
<evidence type="ECO:0000313" key="2">
    <source>
        <dbReference type="Proteomes" id="UP000245626"/>
    </source>
</evidence>
<protein>
    <submittedName>
        <fullName evidence="1">Uncharacterized protein</fullName>
    </submittedName>
</protein>